<evidence type="ECO:0000313" key="3">
    <source>
        <dbReference type="Proteomes" id="UP000830167"/>
    </source>
</evidence>
<gene>
    <name evidence="2" type="ORF">LSG31_00460</name>
</gene>
<protein>
    <recommendedName>
        <fullName evidence="1">CdiI immunity protein domain-containing protein</fullName>
    </recommendedName>
</protein>
<dbReference type="EMBL" id="CP089291">
    <property type="protein sequence ID" value="UOF90790.1"/>
    <property type="molecule type" value="Genomic_DNA"/>
</dbReference>
<evidence type="ECO:0000313" key="2">
    <source>
        <dbReference type="EMBL" id="UOF90790.1"/>
    </source>
</evidence>
<dbReference type="InterPro" id="IPR041129">
    <property type="entry name" value="CdiI_2"/>
</dbReference>
<accession>A0ABY4CJU8</accession>
<dbReference type="Proteomes" id="UP000830167">
    <property type="component" value="Chromosome"/>
</dbReference>
<organism evidence="2 3">
    <name type="scientific">Fodinisporobacter ferrooxydans</name>
    <dbReference type="NCBI Taxonomy" id="2901836"/>
    <lineage>
        <taxon>Bacteria</taxon>
        <taxon>Bacillati</taxon>
        <taxon>Bacillota</taxon>
        <taxon>Bacilli</taxon>
        <taxon>Bacillales</taxon>
        <taxon>Alicyclobacillaceae</taxon>
        <taxon>Fodinisporobacter</taxon>
    </lineage>
</organism>
<keyword evidence="3" id="KW-1185">Reference proteome</keyword>
<dbReference type="RefSeq" id="WP_347437489.1">
    <property type="nucleotide sequence ID" value="NZ_CP089291.1"/>
</dbReference>
<evidence type="ECO:0000259" key="1">
    <source>
        <dbReference type="Pfam" id="PF18593"/>
    </source>
</evidence>
<name>A0ABY4CJU8_9BACL</name>
<sequence length="106" mass="12357">MALFNTPKEFVENFLGANFHLDIEDYKSALQEYLNDEHPDCIKEDAEAIEHFLSSNISKKAKEKFIKEHAHGIGFDYLKIDPVKWLRDEVLPKMKQAVKNNTRCCD</sequence>
<feature type="domain" description="CdiI immunity protein" evidence="1">
    <location>
        <begin position="10"/>
        <end position="87"/>
    </location>
</feature>
<reference evidence="2" key="1">
    <citation type="submission" date="2021-12" db="EMBL/GenBank/DDBJ databases">
        <title>Alicyclobacillaceae gen. nov., sp. nov., isolated from chalcocite enrichment system.</title>
        <authorList>
            <person name="Jiang Z."/>
        </authorList>
    </citation>
    <scope>NUCLEOTIDE SEQUENCE</scope>
    <source>
        <strain evidence="2">MYW30-H2</strain>
    </source>
</reference>
<proteinExistence type="predicted"/>
<dbReference type="Pfam" id="PF18593">
    <property type="entry name" value="CdiI_2"/>
    <property type="match status" value="1"/>
</dbReference>